<dbReference type="GO" id="GO:0006369">
    <property type="term" value="P:termination of RNA polymerase II transcription"/>
    <property type="evidence" value="ECO:0007669"/>
    <property type="project" value="TreeGrafter"/>
</dbReference>
<keyword evidence="1" id="KW-0694">RNA-binding</keyword>
<dbReference type="GO" id="GO:0006364">
    <property type="term" value="P:rRNA processing"/>
    <property type="evidence" value="ECO:0007669"/>
    <property type="project" value="TreeGrafter"/>
</dbReference>
<dbReference type="CDD" id="cd00593">
    <property type="entry name" value="RIBOc"/>
    <property type="match status" value="1"/>
</dbReference>
<dbReference type="InterPro" id="IPR000999">
    <property type="entry name" value="RNase_III_dom"/>
</dbReference>
<dbReference type="SUPFAM" id="SSF54768">
    <property type="entry name" value="dsRNA-binding domain-like"/>
    <property type="match status" value="1"/>
</dbReference>
<dbReference type="PROSITE" id="PS00517">
    <property type="entry name" value="RNASE_3_1"/>
    <property type="match status" value="1"/>
</dbReference>
<dbReference type="Pfam" id="PF00636">
    <property type="entry name" value="Ribonuclease_3"/>
    <property type="match status" value="1"/>
</dbReference>
<proteinExistence type="predicted"/>
<evidence type="ECO:0000256" key="1">
    <source>
        <dbReference type="ARBA" id="ARBA00022884"/>
    </source>
</evidence>
<feature type="domain" description="RNase III" evidence="3">
    <location>
        <begin position="162"/>
        <end position="277"/>
    </location>
</feature>
<dbReference type="Gene3D" id="3.30.160.20">
    <property type="match status" value="1"/>
</dbReference>
<gene>
    <name evidence="4" type="ORF">ESCO_005430</name>
</gene>
<reference evidence="4 5" key="1">
    <citation type="submission" date="2015-07" db="EMBL/GenBank/DDBJ databases">
        <title>The genome of the fungus Escovopsis weberi, a specialized disease agent of ant agriculture.</title>
        <authorList>
            <person name="de Man T.J."/>
            <person name="Stajich J.E."/>
            <person name="Kubicek C.P."/>
            <person name="Chenthamara K."/>
            <person name="Atanasova L."/>
            <person name="Druzhinina I.S."/>
            <person name="Birnbaum S."/>
            <person name="Barribeau S.M."/>
            <person name="Teiling C."/>
            <person name="Suen G."/>
            <person name="Currie C."/>
            <person name="Gerardo N.M."/>
        </authorList>
    </citation>
    <scope>NUCLEOTIDE SEQUENCE [LARGE SCALE GENOMIC DNA]</scope>
</reference>
<protein>
    <submittedName>
        <fullName evidence="4">Ribonuclease 3</fullName>
    </submittedName>
</protein>
<evidence type="ECO:0000256" key="2">
    <source>
        <dbReference type="SAM" id="MobiDB-lite"/>
    </source>
</evidence>
<dbReference type="SUPFAM" id="SSF69065">
    <property type="entry name" value="RNase III domain-like"/>
    <property type="match status" value="1"/>
</dbReference>
<dbReference type="GO" id="GO:0003723">
    <property type="term" value="F:RNA binding"/>
    <property type="evidence" value="ECO:0007669"/>
    <property type="project" value="UniProtKB-KW"/>
</dbReference>
<dbReference type="InterPro" id="IPR036389">
    <property type="entry name" value="RNase_III_sf"/>
</dbReference>
<organism evidence="4 5">
    <name type="scientific">Escovopsis weberi</name>
    <dbReference type="NCBI Taxonomy" id="150374"/>
    <lineage>
        <taxon>Eukaryota</taxon>
        <taxon>Fungi</taxon>
        <taxon>Dikarya</taxon>
        <taxon>Ascomycota</taxon>
        <taxon>Pezizomycotina</taxon>
        <taxon>Sordariomycetes</taxon>
        <taxon>Hypocreomycetidae</taxon>
        <taxon>Hypocreales</taxon>
        <taxon>Hypocreaceae</taxon>
        <taxon>Escovopsis</taxon>
    </lineage>
</organism>
<sequence length="440" mass="47940">MFKRSGTEVFDDSSSKRHKVRGPHGNDTSRPDAIGESTQALLRIAEKADELVECLQTLKKQFSQDQAHPGTRLSQTRSSLSRLCKNILPSVELLSALDDSNPTATEQALAVGEKAPRTGMSTSTGRSPKGSPIPSAVSVTPWALSDLRPGRPELPKILDPGLAEEAFTHPGMGLVFSYERLEWLGDAYLELISSALIHETFGQLPSGRCSQLRERLIRNVTLAEYFRHYGMQKWAKLPGDFSDGRGPGRGKSSDKDLLKTQADMFEAYVAAVVLSDPRDGLSTVVAWLKALWGKTIEEDIRKAEHLGRTSSAVAAAAEAAAGAKKSSAEAAPAQAAAPKSSAKEQLAQRIVVKGIAIRYKDLPCEKKDKNLKLPLYSIGLYLDGWGEQDRLLAVGTALSKKEAGQKAAETLLQNRKQMKVYEEKKRAYMQARAEAEAAQQ</sequence>
<dbReference type="Gene3D" id="1.10.1520.10">
    <property type="entry name" value="Ribonuclease III domain"/>
    <property type="match status" value="1"/>
</dbReference>
<feature type="region of interest" description="Disordered" evidence="2">
    <location>
        <begin position="113"/>
        <end position="135"/>
    </location>
</feature>
<dbReference type="OrthoDB" id="2392202at2759"/>
<feature type="region of interest" description="Disordered" evidence="2">
    <location>
        <begin position="1"/>
        <end position="37"/>
    </location>
</feature>
<dbReference type="GO" id="GO:0034475">
    <property type="term" value="P:U4 snRNA 3'-end processing"/>
    <property type="evidence" value="ECO:0007669"/>
    <property type="project" value="TreeGrafter"/>
</dbReference>
<keyword evidence="5" id="KW-1185">Reference proteome</keyword>
<name>A0A0M9VV39_ESCWE</name>
<dbReference type="EMBL" id="LGSR01000017">
    <property type="protein sequence ID" value="KOS20575.1"/>
    <property type="molecule type" value="Genomic_DNA"/>
</dbReference>
<dbReference type="AlphaFoldDB" id="A0A0M9VV39"/>
<dbReference type="Proteomes" id="UP000053831">
    <property type="component" value="Unassembled WGS sequence"/>
</dbReference>
<evidence type="ECO:0000313" key="4">
    <source>
        <dbReference type="EMBL" id="KOS20575.1"/>
    </source>
</evidence>
<evidence type="ECO:0000313" key="5">
    <source>
        <dbReference type="Proteomes" id="UP000053831"/>
    </source>
</evidence>
<dbReference type="PROSITE" id="PS50142">
    <property type="entry name" value="RNASE_3_2"/>
    <property type="match status" value="1"/>
</dbReference>
<dbReference type="SMART" id="SM00535">
    <property type="entry name" value="RIBOc"/>
    <property type="match status" value="1"/>
</dbReference>
<dbReference type="STRING" id="150374.A0A0M9VV39"/>
<evidence type="ECO:0000259" key="3">
    <source>
        <dbReference type="PROSITE" id="PS50142"/>
    </source>
</evidence>
<dbReference type="PANTHER" id="PTHR11207">
    <property type="entry name" value="RIBONUCLEASE III"/>
    <property type="match status" value="1"/>
</dbReference>
<accession>A0A0M9VV39</accession>
<comment type="caution">
    <text evidence="4">The sequence shown here is derived from an EMBL/GenBank/DDBJ whole genome shotgun (WGS) entry which is preliminary data.</text>
</comment>
<dbReference type="PANTHER" id="PTHR11207:SF0">
    <property type="entry name" value="RIBONUCLEASE 3"/>
    <property type="match status" value="1"/>
</dbReference>
<dbReference type="GO" id="GO:0004525">
    <property type="term" value="F:ribonuclease III activity"/>
    <property type="evidence" value="ECO:0007669"/>
    <property type="project" value="InterPro"/>
</dbReference>
<dbReference type="GO" id="GO:0005654">
    <property type="term" value="C:nucleoplasm"/>
    <property type="evidence" value="ECO:0007669"/>
    <property type="project" value="TreeGrafter"/>
</dbReference>